<reference evidence="2" key="2">
    <citation type="submission" date="2023-06" db="EMBL/GenBank/DDBJ databases">
        <authorList>
            <consortium name="Lawrence Berkeley National Laboratory"/>
            <person name="Haridas S."/>
            <person name="Hensen N."/>
            <person name="Bonometti L."/>
            <person name="Westerberg I."/>
            <person name="Brannstrom I.O."/>
            <person name="Guillou S."/>
            <person name="Cros-Aarteil S."/>
            <person name="Calhoun S."/>
            <person name="Kuo A."/>
            <person name="Mondo S."/>
            <person name="Pangilinan J."/>
            <person name="Riley R."/>
            <person name="Labutti K."/>
            <person name="Andreopoulos B."/>
            <person name="Lipzen A."/>
            <person name="Chen C."/>
            <person name="Yanf M."/>
            <person name="Daum C."/>
            <person name="Ng V."/>
            <person name="Clum A."/>
            <person name="Steindorff A."/>
            <person name="Ohm R."/>
            <person name="Martin F."/>
            <person name="Silar P."/>
            <person name="Natvig D."/>
            <person name="Lalanne C."/>
            <person name="Gautier V."/>
            <person name="Ament-Velasquez S.L."/>
            <person name="Kruys A."/>
            <person name="Hutchinson M.I."/>
            <person name="Powell A.J."/>
            <person name="Barry K."/>
            <person name="Miller A.N."/>
            <person name="Grigoriev I.V."/>
            <person name="Debuchy R."/>
            <person name="Gladieux P."/>
            <person name="Thoren M.H."/>
            <person name="Johannesson H."/>
        </authorList>
    </citation>
    <scope>NUCLEOTIDE SEQUENCE</scope>
    <source>
        <strain evidence="2">CBS 955.72</strain>
    </source>
</reference>
<dbReference type="PANTHER" id="PTHR42023">
    <property type="entry name" value="BHLH DOMAIN-CONTAINING PROTEIN"/>
    <property type="match status" value="1"/>
</dbReference>
<feature type="compositionally biased region" description="Low complexity" evidence="1">
    <location>
        <begin position="495"/>
        <end position="504"/>
    </location>
</feature>
<sequence length="763" mass="82688">MWDRLKPVHHKDGDDDRMHVGLSYGAGRNLPSRGGQGSYSYEIKGGPPTRPPREFLESQYEIAPAVQPPPRNPNRLKLRTSTFRPSPSLYSPYSPESPDYAANLASRHVHRHAAGEISPPSSPEPDRAVAAQYDAGDVSPIDEDLDMSHLAIGSRAPRNDRVVSQERPPSAQNQDRAGTNIPMMRRARRKQSDAALREAQSRDRPPVNQQQPQHPAQDGPRWDPLTGERTSSSRGQPSQVKPAEFVQGLGITSSPPQKSPTAVPTTFGDRVRRIARKAGAGGGDADPAAGAFTSSRPGWRGASGRTAIVDPVRDNPQVAPLRIPNKVAPLRIPDKSSRRVSPTSASAPKPGLVGSLLNRGQTPPVSPPPPETVAGPASRGTVRKVVPSSQYSPSTAKPQYQDVPSYPSSPLSSASPAGNTPAAAVAALQLFRSALADINANVPSSPTSPASPLEKSSTIRRKPPPAPASHQQQHESVSSVYSQQPGMPPPPPTHNPNANTIIPNDPWVQPPSRFSVTTYATSADGTPRESLDDFAHNRPPVPSLPQELRASPRVNQQESVMDRRRPKLDGVYDDKVSLSNSPVVISIKDQFMSSPYNSMSNNESQASRDRRAAAARGISVTSAPNPAMARARAAERPVSSASTASNNMKMLPPVPPETLADEASDRVGLLNAQLQALANRRININRSIKQMTELMPTDNLMDSLDVIRKREGEKRKVEALKGELSEVQREEYELGLKLHRAYKRLDRDDSWEPTSLWVRRVTG</sequence>
<accession>A0AAJ0ME04</accession>
<feature type="region of interest" description="Disordered" evidence="1">
    <location>
        <begin position="620"/>
        <end position="660"/>
    </location>
</feature>
<protein>
    <submittedName>
        <fullName evidence="2">Uncharacterized protein</fullName>
    </submittedName>
</protein>
<evidence type="ECO:0000313" key="2">
    <source>
        <dbReference type="EMBL" id="KAK3352942.1"/>
    </source>
</evidence>
<evidence type="ECO:0000313" key="3">
    <source>
        <dbReference type="Proteomes" id="UP001275084"/>
    </source>
</evidence>
<feature type="compositionally biased region" description="Polar residues" evidence="1">
    <location>
        <begin position="228"/>
        <end position="239"/>
    </location>
</feature>
<feature type="compositionally biased region" description="Polar residues" evidence="1">
    <location>
        <begin position="639"/>
        <end position="648"/>
    </location>
</feature>
<keyword evidence="3" id="KW-1185">Reference proteome</keyword>
<organism evidence="2 3">
    <name type="scientific">Lasiosphaeria hispida</name>
    <dbReference type="NCBI Taxonomy" id="260671"/>
    <lineage>
        <taxon>Eukaryota</taxon>
        <taxon>Fungi</taxon>
        <taxon>Dikarya</taxon>
        <taxon>Ascomycota</taxon>
        <taxon>Pezizomycotina</taxon>
        <taxon>Sordariomycetes</taxon>
        <taxon>Sordariomycetidae</taxon>
        <taxon>Sordariales</taxon>
        <taxon>Lasiosphaeriaceae</taxon>
        <taxon>Lasiosphaeria</taxon>
    </lineage>
</organism>
<dbReference type="Proteomes" id="UP001275084">
    <property type="component" value="Unassembled WGS sequence"/>
</dbReference>
<feature type="compositionally biased region" description="Low complexity" evidence="1">
    <location>
        <begin position="468"/>
        <end position="484"/>
    </location>
</feature>
<feature type="region of interest" description="Disordered" evidence="1">
    <location>
        <begin position="442"/>
        <end position="565"/>
    </location>
</feature>
<feature type="compositionally biased region" description="Basic and acidic residues" evidence="1">
    <location>
        <begin position="190"/>
        <end position="205"/>
    </location>
</feature>
<reference evidence="2" key="1">
    <citation type="journal article" date="2023" name="Mol. Phylogenet. Evol.">
        <title>Genome-scale phylogeny and comparative genomics of the fungal order Sordariales.</title>
        <authorList>
            <person name="Hensen N."/>
            <person name="Bonometti L."/>
            <person name="Westerberg I."/>
            <person name="Brannstrom I.O."/>
            <person name="Guillou S."/>
            <person name="Cros-Aarteil S."/>
            <person name="Calhoun S."/>
            <person name="Haridas S."/>
            <person name="Kuo A."/>
            <person name="Mondo S."/>
            <person name="Pangilinan J."/>
            <person name="Riley R."/>
            <person name="LaButti K."/>
            <person name="Andreopoulos B."/>
            <person name="Lipzen A."/>
            <person name="Chen C."/>
            <person name="Yan M."/>
            <person name="Daum C."/>
            <person name="Ng V."/>
            <person name="Clum A."/>
            <person name="Steindorff A."/>
            <person name="Ohm R.A."/>
            <person name="Martin F."/>
            <person name="Silar P."/>
            <person name="Natvig D.O."/>
            <person name="Lalanne C."/>
            <person name="Gautier V."/>
            <person name="Ament-Velasquez S.L."/>
            <person name="Kruys A."/>
            <person name="Hutchinson M.I."/>
            <person name="Powell A.J."/>
            <person name="Barry K."/>
            <person name="Miller A.N."/>
            <person name="Grigoriev I.V."/>
            <person name="Debuchy R."/>
            <person name="Gladieux P."/>
            <person name="Hiltunen Thoren M."/>
            <person name="Johannesson H."/>
        </authorList>
    </citation>
    <scope>NUCLEOTIDE SEQUENCE</scope>
    <source>
        <strain evidence="2">CBS 955.72</strain>
    </source>
</reference>
<dbReference type="EMBL" id="JAUIQD010000004">
    <property type="protein sequence ID" value="KAK3352942.1"/>
    <property type="molecule type" value="Genomic_DNA"/>
</dbReference>
<feature type="compositionally biased region" description="Basic and acidic residues" evidence="1">
    <location>
        <begin position="526"/>
        <end position="536"/>
    </location>
</feature>
<feature type="compositionally biased region" description="Basic and acidic residues" evidence="1">
    <location>
        <begin position="1"/>
        <end position="19"/>
    </location>
</feature>
<name>A0AAJ0ME04_9PEZI</name>
<gene>
    <name evidence="2" type="ORF">B0T25DRAFT_518111</name>
</gene>
<feature type="compositionally biased region" description="Low complexity" evidence="1">
    <location>
        <begin position="404"/>
        <end position="419"/>
    </location>
</feature>
<comment type="caution">
    <text evidence="2">The sequence shown here is derived from an EMBL/GenBank/DDBJ whole genome shotgun (WGS) entry which is preliminary data.</text>
</comment>
<dbReference type="PANTHER" id="PTHR42023:SF1">
    <property type="entry name" value="BHLH DOMAIN-CONTAINING PROTEIN"/>
    <property type="match status" value="1"/>
</dbReference>
<feature type="compositionally biased region" description="Polar residues" evidence="1">
    <location>
        <begin position="512"/>
        <end position="524"/>
    </location>
</feature>
<proteinExistence type="predicted"/>
<dbReference type="AlphaFoldDB" id="A0AAJ0ME04"/>
<feature type="compositionally biased region" description="Low complexity" evidence="1">
    <location>
        <begin position="85"/>
        <end position="98"/>
    </location>
</feature>
<feature type="region of interest" description="Disordered" evidence="1">
    <location>
        <begin position="1"/>
        <end position="419"/>
    </location>
</feature>
<feature type="compositionally biased region" description="Polar residues" evidence="1">
    <location>
        <begin position="387"/>
        <end position="398"/>
    </location>
</feature>
<feature type="compositionally biased region" description="Polar residues" evidence="1">
    <location>
        <begin position="442"/>
        <end position="456"/>
    </location>
</feature>
<evidence type="ECO:0000256" key="1">
    <source>
        <dbReference type="SAM" id="MobiDB-lite"/>
    </source>
</evidence>
<feature type="compositionally biased region" description="Polar residues" evidence="1">
    <location>
        <begin position="250"/>
        <end position="264"/>
    </location>
</feature>